<comment type="caution">
    <text evidence="1">The sequence shown here is derived from an EMBL/GenBank/DDBJ whole genome shotgun (WGS) entry which is preliminary data.</text>
</comment>
<evidence type="ECO:0000313" key="2">
    <source>
        <dbReference type="Proteomes" id="UP001596379"/>
    </source>
</evidence>
<dbReference type="RefSeq" id="WP_382233112.1">
    <property type="nucleotide sequence ID" value="NZ_JBHTCC010000001.1"/>
</dbReference>
<accession>A0ABW2J4W3</accession>
<dbReference type="InterPro" id="IPR021333">
    <property type="entry name" value="DUF2946"/>
</dbReference>
<proteinExistence type="predicted"/>
<name>A0ABW2J4W3_9BURK</name>
<gene>
    <name evidence="1" type="ORF">ACFQO0_06045</name>
</gene>
<dbReference type="Pfam" id="PF11162">
    <property type="entry name" value="DUF2946"/>
    <property type="match status" value="1"/>
</dbReference>
<organism evidence="1 2">
    <name type="scientific">Herminiimonas aquatilis</name>
    <dbReference type="NCBI Taxonomy" id="345342"/>
    <lineage>
        <taxon>Bacteria</taxon>
        <taxon>Pseudomonadati</taxon>
        <taxon>Pseudomonadota</taxon>
        <taxon>Betaproteobacteria</taxon>
        <taxon>Burkholderiales</taxon>
        <taxon>Oxalobacteraceae</taxon>
        <taxon>Herminiimonas</taxon>
    </lineage>
</organism>
<evidence type="ECO:0000313" key="1">
    <source>
        <dbReference type="EMBL" id="MFC7297990.1"/>
    </source>
</evidence>
<protein>
    <submittedName>
        <fullName evidence="1">DUF2946 domain-containing protein</fullName>
    </submittedName>
</protein>
<sequence>MKSRTRQTVFIAWIALFTLLFGSLAPSVSHALKAKSTQDTSWAEICSADGMRSIHVENQSPDSSAPSEHGLHMEDCPFCLNHAGGLGLPPSGTYAMPVTANVSTQPSLFYQSPHPLFIWAAAQSRAPPHLL</sequence>
<dbReference type="Proteomes" id="UP001596379">
    <property type="component" value="Unassembled WGS sequence"/>
</dbReference>
<keyword evidence="2" id="KW-1185">Reference proteome</keyword>
<dbReference type="EMBL" id="JBHTCC010000001">
    <property type="protein sequence ID" value="MFC7297990.1"/>
    <property type="molecule type" value="Genomic_DNA"/>
</dbReference>
<reference evidence="2" key="1">
    <citation type="journal article" date="2019" name="Int. J. Syst. Evol. Microbiol.">
        <title>The Global Catalogue of Microorganisms (GCM) 10K type strain sequencing project: providing services to taxonomists for standard genome sequencing and annotation.</title>
        <authorList>
            <consortium name="The Broad Institute Genomics Platform"/>
            <consortium name="The Broad Institute Genome Sequencing Center for Infectious Disease"/>
            <person name="Wu L."/>
            <person name="Ma J."/>
        </authorList>
    </citation>
    <scope>NUCLEOTIDE SEQUENCE [LARGE SCALE GENOMIC DNA]</scope>
    <source>
        <strain evidence="2">CCUG 36956</strain>
    </source>
</reference>